<sequence length="358" mass="40815">MTRPENSLAAAEIAELYAELKHFYTEPPSPVITSADERALIQSIRGRTSERNRTNLTRTSAYLEFHCACPEIHWALLAHLVSRNGGYSMTDLHASHIGPLLKKSEKEELFRLLETINASIFADAYPQLLLYEESKKRGRDLSYLLPAFRVSSFMIPIWTAFFKRGNRGLLTAALITNEQSMIEVNMLSEPETIQPLLKPKFILQEKLGLTYVLFPYKKRKTQKKFSVTGLSVSGFQSLDERIHTGKRLYHLLYSKPAAHQSILSFCKQHAHTGSRADYWPHLFSTEESAVKAVSPYLETVWPEKQWMKPAASDWYKKLGFPEGFETPERAVLKDLSHEALSSILSLAPLSALSKKWNR</sequence>
<gene>
    <name evidence="1" type="ORF">GKZ89_01255</name>
</gene>
<evidence type="ECO:0000313" key="1">
    <source>
        <dbReference type="EMBL" id="MTH52017.1"/>
    </source>
</evidence>
<name>A0A7X2V2F5_9BACI</name>
<dbReference type="Pfam" id="PF10720">
    <property type="entry name" value="DUF2515"/>
    <property type="match status" value="1"/>
</dbReference>
<dbReference type="AlphaFoldDB" id="A0A7X2V2F5"/>
<comment type="caution">
    <text evidence="1">The sequence shown here is derived from an EMBL/GenBank/DDBJ whole genome shotgun (WGS) entry which is preliminary data.</text>
</comment>
<proteinExistence type="predicted"/>
<dbReference type="EMBL" id="WMIB01000001">
    <property type="protein sequence ID" value="MTH52017.1"/>
    <property type="molecule type" value="Genomic_DNA"/>
</dbReference>
<accession>A0A7X2V2F5</accession>
<dbReference type="OrthoDB" id="2690514at2"/>
<organism evidence="1 2">
    <name type="scientific">Metabacillus mangrovi</name>
    <dbReference type="NCBI Taxonomy" id="1491830"/>
    <lineage>
        <taxon>Bacteria</taxon>
        <taxon>Bacillati</taxon>
        <taxon>Bacillota</taxon>
        <taxon>Bacilli</taxon>
        <taxon>Bacillales</taxon>
        <taxon>Bacillaceae</taxon>
        <taxon>Metabacillus</taxon>
    </lineage>
</organism>
<evidence type="ECO:0000313" key="2">
    <source>
        <dbReference type="Proteomes" id="UP000434639"/>
    </source>
</evidence>
<protein>
    <submittedName>
        <fullName evidence="1">DUF2515 domain-containing protein</fullName>
    </submittedName>
</protein>
<dbReference type="RefSeq" id="WP_155110566.1">
    <property type="nucleotide sequence ID" value="NZ_WMIB01000001.1"/>
</dbReference>
<keyword evidence="2" id="KW-1185">Reference proteome</keyword>
<reference evidence="1 2" key="1">
    <citation type="journal article" date="2017" name="Int. J. Syst. Evol. Microbiol.">
        <title>Bacillus mangrovi sp. nov., isolated from a sediment sample from a mangrove forest.</title>
        <authorList>
            <person name="Gupta V."/>
            <person name="Singh P.K."/>
            <person name="Korpole S."/>
            <person name="Tanuku N.R.S."/>
            <person name="Pinnaka A.K."/>
        </authorList>
    </citation>
    <scope>NUCLEOTIDE SEQUENCE [LARGE SCALE GENOMIC DNA]</scope>
    <source>
        <strain evidence="1 2">KCTC 33872</strain>
    </source>
</reference>
<dbReference type="InterPro" id="IPR019658">
    <property type="entry name" value="DUF2515"/>
</dbReference>
<dbReference type="Proteomes" id="UP000434639">
    <property type="component" value="Unassembled WGS sequence"/>
</dbReference>